<evidence type="ECO:0000259" key="9">
    <source>
        <dbReference type="PROSITE" id="PS50157"/>
    </source>
</evidence>
<feature type="domain" description="C2H2-type" evidence="9">
    <location>
        <begin position="510"/>
        <end position="539"/>
    </location>
</feature>
<dbReference type="PANTHER" id="PTHR23235:SF65">
    <property type="entry name" value="KRUEPPEL-LIKE FACTOR 11"/>
    <property type="match status" value="1"/>
</dbReference>
<accession>H2MV45</accession>
<reference evidence="10" key="3">
    <citation type="submission" date="2025-09" db="UniProtKB">
        <authorList>
            <consortium name="Ensembl"/>
        </authorList>
    </citation>
    <scope>IDENTIFICATION</scope>
    <source>
        <strain evidence="10">Hd-rR</strain>
    </source>
</reference>
<dbReference type="eggNOG" id="KOG1721">
    <property type="taxonomic scope" value="Eukaryota"/>
</dbReference>
<feature type="region of interest" description="Disordered" evidence="8">
    <location>
        <begin position="557"/>
        <end position="601"/>
    </location>
</feature>
<evidence type="ECO:0000256" key="7">
    <source>
        <dbReference type="PROSITE-ProRule" id="PRU00042"/>
    </source>
</evidence>
<dbReference type="Pfam" id="PF00096">
    <property type="entry name" value="zf-C2H2"/>
    <property type="match status" value="3"/>
</dbReference>
<keyword evidence="2" id="KW-0479">Metal-binding</keyword>
<protein>
    <submittedName>
        <fullName evidence="10">Kruppel like factor 11a</fullName>
    </submittedName>
</protein>
<keyword evidence="11" id="KW-1185">Reference proteome</keyword>
<dbReference type="FunFam" id="3.30.160.60:FF:000134">
    <property type="entry name" value="Krueppel-like factor 11"/>
    <property type="match status" value="1"/>
</dbReference>
<feature type="compositionally biased region" description="Polar residues" evidence="8">
    <location>
        <begin position="253"/>
        <end position="267"/>
    </location>
</feature>
<dbReference type="PANTHER" id="PTHR23235">
    <property type="entry name" value="KRUEPPEL-LIKE TRANSCRIPTION FACTOR"/>
    <property type="match status" value="1"/>
</dbReference>
<feature type="domain" description="C2H2-type" evidence="9">
    <location>
        <begin position="540"/>
        <end position="567"/>
    </location>
</feature>
<dbReference type="SMART" id="SM00355">
    <property type="entry name" value="ZnF_C2H2"/>
    <property type="match status" value="3"/>
</dbReference>
<dbReference type="Proteomes" id="UP000001038">
    <property type="component" value="Chromosome 24"/>
</dbReference>
<feature type="compositionally biased region" description="Pro residues" evidence="8">
    <location>
        <begin position="337"/>
        <end position="353"/>
    </location>
</feature>
<keyword evidence="3" id="KW-0677">Repeat</keyword>
<dbReference type="PROSITE" id="PS00028">
    <property type="entry name" value="ZINC_FINGER_C2H2_1"/>
    <property type="match status" value="3"/>
</dbReference>
<dbReference type="GO" id="GO:0000981">
    <property type="term" value="F:DNA-binding transcription factor activity, RNA polymerase II-specific"/>
    <property type="evidence" value="ECO:0000318"/>
    <property type="project" value="GO_Central"/>
</dbReference>
<evidence type="ECO:0000256" key="2">
    <source>
        <dbReference type="ARBA" id="ARBA00022723"/>
    </source>
</evidence>
<evidence type="ECO:0000313" key="11">
    <source>
        <dbReference type="Proteomes" id="UP000001038"/>
    </source>
</evidence>
<dbReference type="PROSITE" id="PS50157">
    <property type="entry name" value="ZINC_FINGER_C2H2_2"/>
    <property type="match status" value="3"/>
</dbReference>
<feature type="compositionally biased region" description="Low complexity" evidence="8">
    <location>
        <begin position="268"/>
        <end position="290"/>
    </location>
</feature>
<reference evidence="10 11" key="1">
    <citation type="journal article" date="2007" name="Nature">
        <title>The medaka draft genome and insights into vertebrate genome evolution.</title>
        <authorList>
            <person name="Kasahara M."/>
            <person name="Naruse K."/>
            <person name="Sasaki S."/>
            <person name="Nakatani Y."/>
            <person name="Qu W."/>
            <person name="Ahsan B."/>
            <person name="Yamada T."/>
            <person name="Nagayasu Y."/>
            <person name="Doi K."/>
            <person name="Kasai Y."/>
            <person name="Jindo T."/>
            <person name="Kobayashi D."/>
            <person name="Shimada A."/>
            <person name="Toyoda A."/>
            <person name="Kuroki Y."/>
            <person name="Fujiyama A."/>
            <person name="Sasaki T."/>
            <person name="Shimizu A."/>
            <person name="Asakawa S."/>
            <person name="Shimizu N."/>
            <person name="Hashimoto S."/>
            <person name="Yang J."/>
            <person name="Lee Y."/>
            <person name="Matsushima K."/>
            <person name="Sugano S."/>
            <person name="Sakaizumi M."/>
            <person name="Narita T."/>
            <person name="Ohishi K."/>
            <person name="Haga S."/>
            <person name="Ohta F."/>
            <person name="Nomoto H."/>
            <person name="Nogata K."/>
            <person name="Morishita T."/>
            <person name="Endo T."/>
            <person name="Shin-I T."/>
            <person name="Takeda H."/>
            <person name="Morishita S."/>
            <person name="Kohara Y."/>
        </authorList>
    </citation>
    <scope>NUCLEOTIDE SEQUENCE [LARGE SCALE GENOMIC DNA]</scope>
    <source>
        <strain evidence="10 11">Hd-rR</strain>
    </source>
</reference>
<evidence type="ECO:0000256" key="6">
    <source>
        <dbReference type="ARBA" id="ARBA00023242"/>
    </source>
</evidence>
<evidence type="ECO:0000256" key="5">
    <source>
        <dbReference type="ARBA" id="ARBA00022833"/>
    </source>
</evidence>
<dbReference type="GO" id="GO:0008270">
    <property type="term" value="F:zinc ion binding"/>
    <property type="evidence" value="ECO:0007669"/>
    <property type="project" value="UniProtKB-KW"/>
</dbReference>
<dbReference type="STRING" id="8090.ENSORLP00000022671"/>
<dbReference type="HOGENOM" id="CLU_046370_0_0_1"/>
<dbReference type="FunFam" id="3.30.160.60:FF:000018">
    <property type="entry name" value="Krueppel-like factor 15"/>
    <property type="match status" value="1"/>
</dbReference>
<dbReference type="SUPFAM" id="SSF57667">
    <property type="entry name" value="beta-beta-alpha zinc fingers"/>
    <property type="match status" value="2"/>
</dbReference>
<evidence type="ECO:0000256" key="3">
    <source>
        <dbReference type="ARBA" id="ARBA00022737"/>
    </source>
</evidence>
<sequence>MFGAPTKRFHDISCTNEYFVAEQHTQWCVQGPGVSSVFLLQLSSDFLQLRSRVFCLETVFIHASCFLSVFFWNNLSELGGNELASPPPHPPAATQNFRSTGAGEENLRLSDARARRTRPFSRAASASRSDLLLLLLLMFGFAQGRSCQVGGVKGQPVEQKPCVQYHDLEAAEALVSMSFWGQKLLKPRPLTPTSDSGDSLQLQQEGADAAKDMIALSSLCMTPPHSPSYSEASTRTTSTVGASSGRDVLLCSSPATFSSPPSDFQTCLTPPRSSPLTSETSPPSPQTQLSCKAMATSVIRHTADSLSPATPGPPTQLTETSVPPGPDTLPQEKDALPPSPNSNTPPPSAPPPSSTSSCSAAFPSSPVLCQVFPVNGQTGMISAFVQAPVQVQAQAGTKPILPQTPPQGFAQPLLVSSAVTQGTVMFVVPQAPISQPQQGPQTVMTLGSTKLLPLAPAPVYLPSGPSGAASQADFLRRRNYVCTFPGCRKTYFKSSHLKAHLRTHTGEKPFSCHWEGCEKKFARSDELSRHRRTHTGEKKFVCSVCDRRFMRSDHLTKHTRRHMTTKRASSWPAENRELKRSLPKGPSRSPALAVEVTVSPN</sequence>
<dbReference type="AlphaFoldDB" id="H2MV45"/>
<dbReference type="InterPro" id="IPR036236">
    <property type="entry name" value="Znf_C2H2_sf"/>
</dbReference>
<proteinExistence type="predicted"/>
<dbReference type="Bgee" id="ENSORLG00000018102">
    <property type="expression patterns" value="Expressed in gastrula and 14 other cell types or tissues"/>
</dbReference>
<dbReference type="InterPro" id="IPR013087">
    <property type="entry name" value="Znf_C2H2_type"/>
</dbReference>
<gene>
    <name evidence="10" type="primary">klf11a</name>
</gene>
<evidence type="ECO:0000256" key="4">
    <source>
        <dbReference type="ARBA" id="ARBA00022771"/>
    </source>
</evidence>
<dbReference type="Gene3D" id="3.30.160.60">
    <property type="entry name" value="Classic Zinc Finger"/>
    <property type="match status" value="3"/>
</dbReference>
<keyword evidence="5" id="KW-0862">Zinc</keyword>
<reference evidence="10" key="2">
    <citation type="submission" date="2025-08" db="UniProtKB">
        <authorList>
            <consortium name="Ensembl"/>
        </authorList>
    </citation>
    <scope>IDENTIFICATION</scope>
    <source>
        <strain evidence="10">Hd-rR</strain>
    </source>
</reference>
<keyword evidence="4 7" id="KW-0863">Zinc-finger</keyword>
<organism evidence="10 11">
    <name type="scientific">Oryzias latipes</name>
    <name type="common">Japanese rice fish</name>
    <name type="synonym">Japanese killifish</name>
    <dbReference type="NCBI Taxonomy" id="8090"/>
    <lineage>
        <taxon>Eukaryota</taxon>
        <taxon>Metazoa</taxon>
        <taxon>Chordata</taxon>
        <taxon>Craniata</taxon>
        <taxon>Vertebrata</taxon>
        <taxon>Euteleostomi</taxon>
        <taxon>Actinopterygii</taxon>
        <taxon>Neopterygii</taxon>
        <taxon>Teleostei</taxon>
        <taxon>Neoteleostei</taxon>
        <taxon>Acanthomorphata</taxon>
        <taxon>Ovalentaria</taxon>
        <taxon>Atherinomorphae</taxon>
        <taxon>Beloniformes</taxon>
        <taxon>Adrianichthyidae</taxon>
        <taxon>Oryziinae</taxon>
        <taxon>Oryzias</taxon>
    </lineage>
</organism>
<feature type="region of interest" description="Disordered" evidence="8">
    <location>
        <begin position="253"/>
        <end position="360"/>
    </location>
</feature>
<comment type="subcellular location">
    <subcellularLocation>
        <location evidence="1">Nucleus</location>
    </subcellularLocation>
</comment>
<evidence type="ECO:0000256" key="1">
    <source>
        <dbReference type="ARBA" id="ARBA00004123"/>
    </source>
</evidence>
<dbReference type="InParanoid" id="H2MV45"/>
<dbReference type="FunCoup" id="H2MV45">
    <property type="interactions" value="268"/>
</dbReference>
<keyword evidence="6" id="KW-0539">Nucleus</keyword>
<feature type="domain" description="C2H2-type" evidence="9">
    <location>
        <begin position="480"/>
        <end position="509"/>
    </location>
</feature>
<dbReference type="GO" id="GO:0000978">
    <property type="term" value="F:RNA polymerase II cis-regulatory region sequence-specific DNA binding"/>
    <property type="evidence" value="ECO:0000318"/>
    <property type="project" value="GO_Central"/>
</dbReference>
<dbReference type="GO" id="GO:0006357">
    <property type="term" value="P:regulation of transcription by RNA polymerase II"/>
    <property type="evidence" value="ECO:0000318"/>
    <property type="project" value="GO_Central"/>
</dbReference>
<dbReference type="Ensembl" id="ENSORLT00000022672.2">
    <property type="protein sequence ID" value="ENSORLP00000022671.2"/>
    <property type="gene ID" value="ENSORLG00000018102.2"/>
</dbReference>
<evidence type="ECO:0000256" key="8">
    <source>
        <dbReference type="SAM" id="MobiDB-lite"/>
    </source>
</evidence>
<dbReference type="GeneTree" id="ENSGT00940000155982"/>
<evidence type="ECO:0000313" key="10">
    <source>
        <dbReference type="Ensembl" id="ENSORLP00000022671.2"/>
    </source>
</evidence>
<name>H2MV45_ORYLA</name>
<dbReference type="CDD" id="cd21584">
    <property type="entry name" value="KLF11_N"/>
    <property type="match status" value="1"/>
</dbReference>
<dbReference type="GO" id="GO:0005634">
    <property type="term" value="C:nucleus"/>
    <property type="evidence" value="ECO:0007669"/>
    <property type="project" value="UniProtKB-SubCell"/>
</dbReference>
<dbReference type="FunFam" id="3.30.160.60:FF:000624">
    <property type="entry name" value="zinc finger protein 697"/>
    <property type="match status" value="1"/>
</dbReference>